<name>L8GHA5_ACACF</name>
<keyword evidence="2" id="KW-0732">Signal</keyword>
<reference evidence="3 4" key="1">
    <citation type="journal article" date="2013" name="Genome Biol.">
        <title>Genome of Acanthamoeba castellanii highlights extensive lateral gene transfer and early evolution of tyrosine kinase signaling.</title>
        <authorList>
            <person name="Clarke M."/>
            <person name="Lohan A.J."/>
            <person name="Liu B."/>
            <person name="Lagkouvardos I."/>
            <person name="Roy S."/>
            <person name="Zafar N."/>
            <person name="Bertelli C."/>
            <person name="Schilde C."/>
            <person name="Kianianmomeni A."/>
            <person name="Burglin T.R."/>
            <person name="Frech C."/>
            <person name="Turcotte B."/>
            <person name="Kopec K.O."/>
            <person name="Synnott J.M."/>
            <person name="Choo C."/>
            <person name="Paponov I."/>
            <person name="Finkler A."/>
            <person name="Soon Heng Tan C."/>
            <person name="Hutchins A.P."/>
            <person name="Weinmeier T."/>
            <person name="Rattei T."/>
            <person name="Chu J.S."/>
            <person name="Gimenez G."/>
            <person name="Irimia M."/>
            <person name="Rigden D.J."/>
            <person name="Fitzpatrick D.A."/>
            <person name="Lorenzo-Morales J."/>
            <person name="Bateman A."/>
            <person name="Chiu C.H."/>
            <person name="Tang P."/>
            <person name="Hegemann P."/>
            <person name="Fromm H."/>
            <person name="Raoult D."/>
            <person name="Greub G."/>
            <person name="Miranda-Saavedra D."/>
            <person name="Chen N."/>
            <person name="Nash P."/>
            <person name="Ginger M.L."/>
            <person name="Horn M."/>
            <person name="Schaap P."/>
            <person name="Caler L."/>
            <person name="Loftus B."/>
        </authorList>
    </citation>
    <scope>NUCLEOTIDE SEQUENCE [LARGE SCALE GENOMIC DNA]</scope>
    <source>
        <strain evidence="3 4">Neff</strain>
    </source>
</reference>
<dbReference type="EMBL" id="KB008119">
    <property type="protein sequence ID" value="ELR12382.1"/>
    <property type="molecule type" value="Genomic_DNA"/>
</dbReference>
<keyword evidence="4" id="KW-1185">Reference proteome</keyword>
<sequence>MKKTMGFSAVALLFVLLSCCSSFVLGGVPTTEVEQSVVVGFDPNFVDTDAETGEAVLVTRFVESLEGESVIKIEDYTDKAAWRSALWNGKVVIFIETEENGDSQMRAALSQDTRTAIKDWVRNNGGAVVFCYGDREPAQVLTGLDLSEASPEPTPGKRGELASASRTSDGDASPLFGTNSSAPTVVYDINACNPWYLGNELPARSASLKCMYGTRDECYLWRYADGNGAWYGVCPDFYDWGYGEEAQDGGWQAVMEIIIGSADPTQTSSGAQLTHWVQWLATDEKDN</sequence>
<evidence type="ECO:0000256" key="1">
    <source>
        <dbReference type="SAM" id="MobiDB-lite"/>
    </source>
</evidence>
<dbReference type="PROSITE" id="PS51257">
    <property type="entry name" value="PROKAR_LIPOPROTEIN"/>
    <property type="match status" value="1"/>
</dbReference>
<evidence type="ECO:0000313" key="3">
    <source>
        <dbReference type="EMBL" id="ELR12382.1"/>
    </source>
</evidence>
<dbReference type="VEuPathDB" id="AmoebaDB:ACA1_374500"/>
<organism evidence="3 4">
    <name type="scientific">Acanthamoeba castellanii (strain ATCC 30010 / Neff)</name>
    <dbReference type="NCBI Taxonomy" id="1257118"/>
    <lineage>
        <taxon>Eukaryota</taxon>
        <taxon>Amoebozoa</taxon>
        <taxon>Discosea</taxon>
        <taxon>Longamoebia</taxon>
        <taxon>Centramoebida</taxon>
        <taxon>Acanthamoebidae</taxon>
        <taxon>Acanthamoeba</taxon>
    </lineage>
</organism>
<dbReference type="Proteomes" id="UP000011083">
    <property type="component" value="Unassembled WGS sequence"/>
</dbReference>
<feature type="chain" id="PRO_5003990324" evidence="2">
    <location>
        <begin position="27"/>
        <end position="287"/>
    </location>
</feature>
<dbReference type="GeneID" id="14912823"/>
<feature type="signal peptide" evidence="2">
    <location>
        <begin position="1"/>
        <end position="26"/>
    </location>
</feature>
<dbReference type="KEGG" id="acan:ACA1_374500"/>
<dbReference type="AlphaFoldDB" id="L8GHA5"/>
<protein>
    <submittedName>
        <fullName evidence="3">Uncharacterized protein</fullName>
    </submittedName>
</protein>
<proteinExistence type="predicted"/>
<dbReference type="RefSeq" id="XP_004334395.1">
    <property type="nucleotide sequence ID" value="XM_004334347.1"/>
</dbReference>
<gene>
    <name evidence="3" type="ORF">ACA1_374500</name>
</gene>
<evidence type="ECO:0000256" key="2">
    <source>
        <dbReference type="SAM" id="SignalP"/>
    </source>
</evidence>
<evidence type="ECO:0000313" key="4">
    <source>
        <dbReference type="Proteomes" id="UP000011083"/>
    </source>
</evidence>
<accession>L8GHA5</accession>
<feature type="region of interest" description="Disordered" evidence="1">
    <location>
        <begin position="146"/>
        <end position="175"/>
    </location>
</feature>